<dbReference type="OrthoDB" id="2129662at2759"/>
<feature type="coiled-coil region" evidence="1">
    <location>
        <begin position="118"/>
        <end position="152"/>
    </location>
</feature>
<feature type="region of interest" description="Disordered" evidence="2">
    <location>
        <begin position="163"/>
        <end position="184"/>
    </location>
</feature>
<proteinExistence type="predicted"/>
<evidence type="ECO:0000256" key="2">
    <source>
        <dbReference type="SAM" id="MobiDB-lite"/>
    </source>
</evidence>
<feature type="region of interest" description="Disordered" evidence="2">
    <location>
        <begin position="214"/>
        <end position="261"/>
    </location>
</feature>
<dbReference type="AlphaFoldDB" id="A0A4S4LPP8"/>
<feature type="compositionally biased region" description="Low complexity" evidence="2">
    <location>
        <begin position="221"/>
        <end position="234"/>
    </location>
</feature>
<feature type="compositionally biased region" description="Polar residues" evidence="2">
    <location>
        <begin position="235"/>
        <end position="255"/>
    </location>
</feature>
<comment type="caution">
    <text evidence="3">The sequence shown here is derived from an EMBL/GenBank/DDBJ whole genome shotgun (WGS) entry which is preliminary data.</text>
</comment>
<reference evidence="3 4" key="1">
    <citation type="submission" date="2019-02" db="EMBL/GenBank/DDBJ databases">
        <title>Genome sequencing of the rare red list fungi Bondarzewia mesenterica.</title>
        <authorList>
            <person name="Buettner E."/>
            <person name="Kellner H."/>
        </authorList>
    </citation>
    <scope>NUCLEOTIDE SEQUENCE [LARGE SCALE GENOMIC DNA]</scope>
    <source>
        <strain evidence="3 4">DSM 108281</strain>
    </source>
</reference>
<keyword evidence="4" id="KW-1185">Reference proteome</keyword>
<sequence length="679" mass="77016">MDRFDLDVPEDGNSDLHTIQFVHPDYQYPSQDPIGLADPAFGILSTVSSIHPPYPPAHQAISVPAFPPHYGPQGIHGHVHGSESISDEAVPTRYLQQAPTHRPILEPASQSQYHQSQLEVLRETRRIRELELQIAEEKRRESEERRKEREAELALQEYQLRISSTKQTTPSPTPGHQPSLDWFQPSLQDLFGNHFNTPTSTLVSSTSLLDGTPIQSHALDATPSTQSPAPSPSSILSDSIAGTSTTLERASSNKTGGKKKNTRLVEEREACCSTCRNLVCKLQLRGERAELDVPYDMYYQCNACMPIQSTKSSRKRTNQVEDTALPTVCTVCTRIQGHGGFIAREKAPLMFTVEVICIPCSQKYKRCSNCGGGSTRGGIGKWRCKELFDENRKTCKLSHARLGARDMELSVWELPRDVEGKKELSAVLDACEQMWREHIYAKLAVPEILEHQSALTTFDDIEKQVLHLGFPARQMWTDPPLSPYHHLYVALTWTKSRARRDKTKPEWTQSSKEEKSIDEWVAYNTHRTLLIGTITPFDYADIEDRSTFSYGEILQRILNELMQHNADFPDDPWQPPEHLWVAIKANPYSLRQRLMETLERRLGFIPLEEYLTRYPGTTRHMFSAEATSWARAVNMRPTIDGKELSVLVRYLGKAITREGLERLKAGHLNKKPRMLESVG</sequence>
<organism evidence="3 4">
    <name type="scientific">Bondarzewia mesenterica</name>
    <dbReference type="NCBI Taxonomy" id="1095465"/>
    <lineage>
        <taxon>Eukaryota</taxon>
        <taxon>Fungi</taxon>
        <taxon>Dikarya</taxon>
        <taxon>Basidiomycota</taxon>
        <taxon>Agaricomycotina</taxon>
        <taxon>Agaricomycetes</taxon>
        <taxon>Russulales</taxon>
        <taxon>Bondarzewiaceae</taxon>
        <taxon>Bondarzewia</taxon>
    </lineage>
</organism>
<evidence type="ECO:0000256" key="1">
    <source>
        <dbReference type="SAM" id="Coils"/>
    </source>
</evidence>
<evidence type="ECO:0000313" key="4">
    <source>
        <dbReference type="Proteomes" id="UP000310158"/>
    </source>
</evidence>
<protein>
    <submittedName>
        <fullName evidence="3">Uncharacterized protein</fullName>
    </submittedName>
</protein>
<dbReference type="EMBL" id="SGPL01000345">
    <property type="protein sequence ID" value="THH13548.1"/>
    <property type="molecule type" value="Genomic_DNA"/>
</dbReference>
<evidence type="ECO:0000313" key="3">
    <source>
        <dbReference type="EMBL" id="THH13548.1"/>
    </source>
</evidence>
<dbReference type="Proteomes" id="UP000310158">
    <property type="component" value="Unassembled WGS sequence"/>
</dbReference>
<accession>A0A4S4LPP8</accession>
<gene>
    <name evidence="3" type="ORF">EW146_g6681</name>
</gene>
<name>A0A4S4LPP8_9AGAM</name>
<keyword evidence="1" id="KW-0175">Coiled coil</keyword>